<dbReference type="GO" id="GO:0005975">
    <property type="term" value="P:carbohydrate metabolic process"/>
    <property type="evidence" value="ECO:0007669"/>
    <property type="project" value="InterPro"/>
</dbReference>
<dbReference type="STRING" id="754476.Q7A_2737"/>
<dbReference type="eggNOG" id="COG1540">
    <property type="taxonomic scope" value="Bacteria"/>
</dbReference>
<dbReference type="EC" id="3.5.2.9" evidence="1"/>
<name>I1XMA4_METNJ</name>
<dbReference type="Proteomes" id="UP000009144">
    <property type="component" value="Chromosome"/>
</dbReference>
<accession>I1XMA4</accession>
<dbReference type="HOGENOM" id="CLU_069535_0_0_6"/>
<keyword evidence="1" id="KW-0378">Hydrolase</keyword>
<dbReference type="HAMAP" id="MF_00691">
    <property type="entry name" value="PxpA"/>
    <property type="match status" value="1"/>
</dbReference>
<dbReference type="PANTHER" id="PTHR30292">
    <property type="entry name" value="UNCHARACTERIZED PROTEIN YBGL-RELATED"/>
    <property type="match status" value="1"/>
</dbReference>
<dbReference type="PATRIC" id="fig|754476.3.peg.2685"/>
<comment type="function">
    <text evidence="1">Catalyzes the cleavage of 5-oxoproline to form L-glutamate coupled to the hydrolysis of ATP to ADP and inorganic phosphate.</text>
</comment>
<sequence>MNHSQLPIKKLLLNCDMGESLGQWSMGMDEQVMPLVDMANIACGFHASDPVTMTRTVLLAKHSKTQIGAHPSYPDLIGFGRRSMQCSPLEIISMVQYQIGALDGICRAHDARVEYVKPHGALYNDMMRDADILRAVLEAITSYDSNLPLMVLASTDNRKTESIAAEFGIKLLFEAYADRAYENNGQLRPRTQEGAVYHSEQQILEQALLLATEGIVISRNGQRLKLDADTLCVHGDNAEAVKAVRHIRNSFNKLYRS</sequence>
<gene>
    <name evidence="1" type="primary">pxpA</name>
    <name evidence="2" type="ordered locus">Q7A_2737</name>
</gene>
<dbReference type="InterPro" id="IPR005501">
    <property type="entry name" value="LamB/YcsF/PxpA-like"/>
</dbReference>
<dbReference type="Gene3D" id="3.20.20.370">
    <property type="entry name" value="Glycoside hydrolase/deacetylase"/>
    <property type="match status" value="1"/>
</dbReference>
<reference evidence="2 3" key="2">
    <citation type="journal article" date="2013" name="Int. J. Syst. Evol. Microbiol.">
        <title>Methylophaga nitratireducenticrescens sp. nov. and Methylophaga frappieri sp. nov., isolated from the biofilm of the methanol-fed denitrification system treating the seawater at the Montreal Biodome.</title>
        <authorList>
            <person name="Villeneuve C."/>
            <person name="Martineau C."/>
            <person name="Mauffrey F."/>
            <person name="Villemur R."/>
        </authorList>
    </citation>
    <scope>NUCLEOTIDE SEQUENCE [LARGE SCALE GENOMIC DNA]</scope>
    <source>
        <strain evidence="2 3">JAM1</strain>
    </source>
</reference>
<comment type="subunit">
    <text evidence="1">Forms a complex composed of PxpA, PxpB and PxpC.</text>
</comment>
<dbReference type="NCBIfam" id="NF003814">
    <property type="entry name" value="PRK05406.1-3"/>
    <property type="match status" value="1"/>
</dbReference>
<dbReference type="GO" id="GO:0005524">
    <property type="term" value="F:ATP binding"/>
    <property type="evidence" value="ECO:0007669"/>
    <property type="project" value="UniProtKB-UniRule"/>
</dbReference>
<keyword evidence="3" id="KW-1185">Reference proteome</keyword>
<dbReference type="InterPro" id="IPR011330">
    <property type="entry name" value="Glyco_hydro/deAcase_b/a-brl"/>
</dbReference>
<proteinExistence type="inferred from homology"/>
<dbReference type="PANTHER" id="PTHR30292:SF0">
    <property type="entry name" value="5-OXOPROLINASE SUBUNIT A"/>
    <property type="match status" value="1"/>
</dbReference>
<dbReference type="EMBL" id="CP003390">
    <property type="protein sequence ID" value="AFI85523.1"/>
    <property type="molecule type" value="Genomic_DNA"/>
</dbReference>
<dbReference type="AlphaFoldDB" id="I1XMA4"/>
<keyword evidence="1" id="KW-0547">Nucleotide-binding</keyword>
<dbReference type="KEGG" id="mej:Q7A_2737"/>
<dbReference type="GO" id="GO:0017168">
    <property type="term" value="F:5-oxoprolinase (ATP-hydrolyzing) activity"/>
    <property type="evidence" value="ECO:0007669"/>
    <property type="project" value="UniProtKB-UniRule"/>
</dbReference>
<dbReference type="CDD" id="cd10787">
    <property type="entry name" value="LamB_YcsF_like"/>
    <property type="match status" value="1"/>
</dbReference>
<evidence type="ECO:0000256" key="1">
    <source>
        <dbReference type="HAMAP-Rule" id="MF_00691"/>
    </source>
</evidence>
<protein>
    <recommendedName>
        <fullName evidence="1">5-oxoprolinase subunit A</fullName>
        <shortName evidence="1">5-OPase subunit A</shortName>
        <ecNumber evidence="1">3.5.2.9</ecNumber>
    </recommendedName>
    <alternativeName>
        <fullName evidence="1">5-oxoprolinase (ATP-hydrolyzing) subunit A</fullName>
    </alternativeName>
</protein>
<evidence type="ECO:0000313" key="2">
    <source>
        <dbReference type="EMBL" id="AFI85523.1"/>
    </source>
</evidence>
<comment type="catalytic activity">
    <reaction evidence="1">
        <text>5-oxo-L-proline + ATP + 2 H2O = L-glutamate + ADP + phosphate + H(+)</text>
        <dbReference type="Rhea" id="RHEA:10348"/>
        <dbReference type="ChEBI" id="CHEBI:15377"/>
        <dbReference type="ChEBI" id="CHEBI:15378"/>
        <dbReference type="ChEBI" id="CHEBI:29985"/>
        <dbReference type="ChEBI" id="CHEBI:30616"/>
        <dbReference type="ChEBI" id="CHEBI:43474"/>
        <dbReference type="ChEBI" id="CHEBI:58402"/>
        <dbReference type="ChEBI" id="CHEBI:456216"/>
        <dbReference type="EC" id="3.5.2.9"/>
    </reaction>
</comment>
<reference evidence="2 3" key="1">
    <citation type="journal article" date="2012" name="J. Bacteriol.">
        <title>Complete genome sequences of Methylophaga sp. strain JAM1 and Methylophaga sp. strain JAM7.</title>
        <authorList>
            <person name="Villeneuve C."/>
            <person name="Martineau C."/>
            <person name="Mauffrey F."/>
            <person name="Villemur R."/>
        </authorList>
    </citation>
    <scope>NUCLEOTIDE SEQUENCE [LARGE SCALE GENOMIC DNA]</scope>
    <source>
        <strain evidence="2 3">JAM1</strain>
    </source>
</reference>
<evidence type="ECO:0000313" key="3">
    <source>
        <dbReference type="Proteomes" id="UP000009144"/>
    </source>
</evidence>
<organism evidence="2 3">
    <name type="scientific">Methylophaga nitratireducenticrescens</name>
    <dbReference type="NCBI Taxonomy" id="754476"/>
    <lineage>
        <taxon>Bacteria</taxon>
        <taxon>Pseudomonadati</taxon>
        <taxon>Pseudomonadota</taxon>
        <taxon>Gammaproteobacteria</taxon>
        <taxon>Thiotrichales</taxon>
        <taxon>Piscirickettsiaceae</taxon>
        <taxon>Methylophaga</taxon>
    </lineage>
</organism>
<dbReference type="Pfam" id="PF03746">
    <property type="entry name" value="LamB_YcsF"/>
    <property type="match status" value="1"/>
</dbReference>
<dbReference type="SUPFAM" id="SSF88713">
    <property type="entry name" value="Glycoside hydrolase/deacetylase"/>
    <property type="match status" value="1"/>
</dbReference>
<keyword evidence="1" id="KW-0067">ATP-binding</keyword>
<comment type="similarity">
    <text evidence="1">Belongs to the LamB/PxpA family.</text>
</comment>
<dbReference type="RefSeq" id="WP_014707884.1">
    <property type="nucleotide sequence ID" value="NC_017857.3"/>
</dbReference>
<dbReference type="NCBIfam" id="NF003816">
    <property type="entry name" value="PRK05406.1-5"/>
    <property type="match status" value="1"/>
</dbReference>